<dbReference type="RefSeq" id="WP_154955734.1">
    <property type="nucleotide sequence ID" value="NZ_LT629792.1"/>
</dbReference>
<keyword evidence="2" id="KW-1185">Reference proteome</keyword>
<gene>
    <name evidence="1" type="ORF">SAMN04489714_0207</name>
</gene>
<sequence>MDDENDENASSELLYPTLDAFVEDLLARIYDRFLPTGRLTWCPQWWKHAEAVYRLQALWLSWEYMRVHDGPMASAQWLVSYADPIMNVLFDNDGPFKGCSVTGGHRDLRYHPDGQLPCDPADPEIFAPRN</sequence>
<reference evidence="1 2" key="1">
    <citation type="submission" date="2016-10" db="EMBL/GenBank/DDBJ databases">
        <authorList>
            <person name="Varghese N."/>
            <person name="Submissions S."/>
        </authorList>
    </citation>
    <scope>NUCLEOTIDE SEQUENCE [LARGE SCALE GENOMIC DNA]</scope>
    <source>
        <strain evidence="1 2">DSM 9169</strain>
    </source>
</reference>
<dbReference type="InterPro" id="IPR032584">
    <property type="entry name" value="DUF4913"/>
</dbReference>
<protein>
    <recommendedName>
        <fullName evidence="3">DUF4913 domain-containing protein</fullName>
    </recommendedName>
</protein>
<dbReference type="EMBL" id="LT629792">
    <property type="protein sequence ID" value="SDT85981.1"/>
    <property type="molecule type" value="Genomic_DNA"/>
</dbReference>
<accession>A0ABY0V529</accession>
<organism evidence="1 2">
    <name type="scientific">Schaalia radingae</name>
    <dbReference type="NCBI Taxonomy" id="131110"/>
    <lineage>
        <taxon>Bacteria</taxon>
        <taxon>Bacillati</taxon>
        <taxon>Actinomycetota</taxon>
        <taxon>Actinomycetes</taxon>
        <taxon>Actinomycetales</taxon>
        <taxon>Actinomycetaceae</taxon>
        <taxon>Schaalia</taxon>
    </lineage>
</organism>
<name>A0ABY0V529_9ACTO</name>
<evidence type="ECO:0008006" key="3">
    <source>
        <dbReference type="Google" id="ProtNLM"/>
    </source>
</evidence>
<dbReference type="Proteomes" id="UP000198976">
    <property type="component" value="Chromosome I"/>
</dbReference>
<dbReference type="Pfam" id="PF16259">
    <property type="entry name" value="DUF4913"/>
    <property type="match status" value="1"/>
</dbReference>
<evidence type="ECO:0000313" key="2">
    <source>
        <dbReference type="Proteomes" id="UP000198976"/>
    </source>
</evidence>
<evidence type="ECO:0000313" key="1">
    <source>
        <dbReference type="EMBL" id="SDT85981.1"/>
    </source>
</evidence>
<proteinExistence type="predicted"/>